<dbReference type="EMBL" id="VKAC01000001">
    <property type="protein sequence ID" value="TXR58173.1"/>
    <property type="molecule type" value="Genomic_DNA"/>
</dbReference>
<dbReference type="Proteomes" id="UP000321234">
    <property type="component" value="Unassembled WGS sequence"/>
</dbReference>
<gene>
    <name evidence="1" type="ORF">FMM08_03045</name>
</gene>
<dbReference type="RefSeq" id="WP_147924782.1">
    <property type="nucleotide sequence ID" value="NZ_VKAC01000001.1"/>
</dbReference>
<sequence length="351" mass="37480">MAEDPVDGVERATFGAVPVAEVDDWLRRHVRARLGTDLDEVVLRSGRVSAVFALRLAGGDRVVVKVHRGRLDEGRTASLAAAVEAQRLLAGAGYPCPEPLDGPAATDGLTAVVDTWLDDGVAGNAHRPPVRRALARSLAEQVQLLRALPAHHRDALRHPPAWAVHQHGPWPTPHDPVFDFTTTPREHAWIDQVAARASAVINRRDVPPAERVVGHSDWYCGNVRFSPTAQDDDGEHGGVRVTSAWDWDSVVVESEAVIAGMAAASFTDSSTSGAQSPTPEEAGAFLADLDAARQRPFTGEEQVTAAAVVAWTLAYNARCLVDVAAMGLTVPAGSTLDALAEHGDAYLALRW</sequence>
<reference evidence="1 2" key="1">
    <citation type="submission" date="2019-07" db="EMBL/GenBank/DDBJ databases">
        <title>Quadrisphaera sp. strain DD2A genome sequencing and assembly.</title>
        <authorList>
            <person name="Kim I."/>
        </authorList>
    </citation>
    <scope>NUCLEOTIDE SEQUENCE [LARGE SCALE GENOMIC DNA]</scope>
    <source>
        <strain evidence="1 2">DD2A</strain>
    </source>
</reference>
<keyword evidence="2" id="KW-1185">Reference proteome</keyword>
<dbReference type="SUPFAM" id="SSF56112">
    <property type="entry name" value="Protein kinase-like (PK-like)"/>
    <property type="match status" value="1"/>
</dbReference>
<evidence type="ECO:0000313" key="1">
    <source>
        <dbReference type="EMBL" id="TXR58173.1"/>
    </source>
</evidence>
<accession>A0A5C8ZLW4</accession>
<evidence type="ECO:0000313" key="2">
    <source>
        <dbReference type="Proteomes" id="UP000321234"/>
    </source>
</evidence>
<dbReference type="AlphaFoldDB" id="A0A5C8ZLW4"/>
<organism evidence="1 2">
    <name type="scientific">Quadrisphaera setariae</name>
    <dbReference type="NCBI Taxonomy" id="2593304"/>
    <lineage>
        <taxon>Bacteria</taxon>
        <taxon>Bacillati</taxon>
        <taxon>Actinomycetota</taxon>
        <taxon>Actinomycetes</taxon>
        <taxon>Kineosporiales</taxon>
        <taxon>Kineosporiaceae</taxon>
        <taxon>Quadrisphaera</taxon>
    </lineage>
</organism>
<comment type="caution">
    <text evidence="1">The sequence shown here is derived from an EMBL/GenBank/DDBJ whole genome shotgun (WGS) entry which is preliminary data.</text>
</comment>
<proteinExistence type="predicted"/>
<protein>
    <recommendedName>
        <fullName evidence="3">Phosphotransferase enzyme family protein</fullName>
    </recommendedName>
</protein>
<dbReference type="InterPro" id="IPR011009">
    <property type="entry name" value="Kinase-like_dom_sf"/>
</dbReference>
<dbReference type="OrthoDB" id="4570396at2"/>
<name>A0A5C8ZLW4_9ACTN</name>
<evidence type="ECO:0008006" key="3">
    <source>
        <dbReference type="Google" id="ProtNLM"/>
    </source>
</evidence>